<comment type="caution">
    <text evidence="1">The sequence shown here is derived from an EMBL/GenBank/DDBJ whole genome shotgun (WGS) entry which is preliminary data.</text>
</comment>
<protein>
    <submittedName>
        <fullName evidence="1">DUF4359 domain-containing protein</fullName>
    </submittedName>
</protein>
<reference evidence="1 2" key="1">
    <citation type="submission" date="2020-04" db="EMBL/GenBank/DDBJ databases">
        <authorList>
            <person name="Zhang R."/>
            <person name="Schippers A."/>
        </authorList>
    </citation>
    <scope>NUCLEOTIDE SEQUENCE [LARGE SCALE GENOMIC DNA]</scope>
    <source>
        <strain evidence="1 2">DSM 109850</strain>
    </source>
</reference>
<proteinExistence type="predicted"/>
<keyword evidence="2" id="KW-1185">Reference proteome</keyword>
<dbReference type="AlphaFoldDB" id="A0A7Y0Q279"/>
<accession>A0A7Y0Q279</accession>
<organism evidence="1 2">
    <name type="scientific">Sulfobacillus harzensis</name>
    <dbReference type="NCBI Taxonomy" id="2729629"/>
    <lineage>
        <taxon>Bacteria</taxon>
        <taxon>Bacillati</taxon>
        <taxon>Bacillota</taxon>
        <taxon>Clostridia</taxon>
        <taxon>Eubacteriales</taxon>
        <taxon>Clostridiales Family XVII. Incertae Sedis</taxon>
        <taxon>Sulfobacillus</taxon>
    </lineage>
</organism>
<dbReference type="InterPro" id="IPR025578">
    <property type="entry name" value="DUF4359"/>
</dbReference>
<name>A0A7Y0Q279_9FIRM</name>
<dbReference type="RefSeq" id="WP_169095708.1">
    <property type="nucleotide sequence ID" value="NZ_JABBVZ010000002.1"/>
</dbReference>
<dbReference type="Pfam" id="PF14271">
    <property type="entry name" value="DUF4359"/>
    <property type="match status" value="1"/>
</dbReference>
<dbReference type="EMBL" id="JABBVZ010000002">
    <property type="protein sequence ID" value="NMP20899.1"/>
    <property type="molecule type" value="Genomic_DNA"/>
</dbReference>
<sequence length="96" mass="10512">MRYLKWLIIAAAVLVLALTNPTMSQYSTWAVQMIEAHAGGLVGTLSTLFSGTIEHAVAANTVRHNYGVFSLYRTAALGHSFTVLGLFNHFILLSHH</sequence>
<evidence type="ECO:0000313" key="1">
    <source>
        <dbReference type="EMBL" id="NMP20899.1"/>
    </source>
</evidence>
<evidence type="ECO:0000313" key="2">
    <source>
        <dbReference type="Proteomes" id="UP000533476"/>
    </source>
</evidence>
<gene>
    <name evidence="1" type="ORF">HIJ39_00805</name>
</gene>
<dbReference type="Proteomes" id="UP000533476">
    <property type="component" value="Unassembled WGS sequence"/>
</dbReference>